<dbReference type="Proteomes" id="UP001057375">
    <property type="component" value="Unassembled WGS sequence"/>
</dbReference>
<reference evidence="1" key="1">
    <citation type="submission" date="2022-03" db="EMBL/GenBank/DDBJ databases">
        <title>Draft genome sequence of Aduncisulcus paluster, a free-living microaerophilic Fornicata.</title>
        <authorList>
            <person name="Yuyama I."/>
            <person name="Kume K."/>
            <person name="Tamura T."/>
            <person name="Inagaki Y."/>
            <person name="Hashimoto T."/>
        </authorList>
    </citation>
    <scope>NUCLEOTIDE SEQUENCE</scope>
    <source>
        <strain evidence="1">NY0171</strain>
    </source>
</reference>
<dbReference type="Gene3D" id="3.40.50.1240">
    <property type="entry name" value="Phosphoglycerate mutase-like"/>
    <property type="match status" value="1"/>
</dbReference>
<feature type="non-terminal residue" evidence="1">
    <location>
        <position position="1"/>
    </location>
</feature>
<evidence type="ECO:0000313" key="1">
    <source>
        <dbReference type="EMBL" id="GKT34243.1"/>
    </source>
</evidence>
<evidence type="ECO:0000313" key="2">
    <source>
        <dbReference type="Proteomes" id="UP001057375"/>
    </source>
</evidence>
<dbReference type="Pfam" id="PF00300">
    <property type="entry name" value="His_Phos_1"/>
    <property type="match status" value="1"/>
</dbReference>
<organism evidence="1 2">
    <name type="scientific">Aduncisulcus paluster</name>
    <dbReference type="NCBI Taxonomy" id="2918883"/>
    <lineage>
        <taxon>Eukaryota</taxon>
        <taxon>Metamonada</taxon>
        <taxon>Carpediemonas-like organisms</taxon>
        <taxon>Aduncisulcus</taxon>
    </lineage>
</organism>
<comment type="caution">
    <text evidence="1">The sequence shown here is derived from an EMBL/GenBank/DDBJ whole genome shotgun (WGS) entry which is preliminary data.</text>
</comment>
<proteinExistence type="predicted"/>
<dbReference type="CDD" id="cd07067">
    <property type="entry name" value="HP_PGM_like"/>
    <property type="match status" value="1"/>
</dbReference>
<dbReference type="EMBL" id="BQXS01010757">
    <property type="protein sequence ID" value="GKT34243.1"/>
    <property type="molecule type" value="Genomic_DNA"/>
</dbReference>
<keyword evidence="2" id="KW-1185">Reference proteome</keyword>
<sequence length="79" mass="8710">GESLKMFYDRISDAFAQIKEDTKDGETVLIVAHSGVIKGILTKELIGSVDGFWKFKIDNGSIAVLEFDNDFPILSGLNM</sequence>
<dbReference type="InterPro" id="IPR029033">
    <property type="entry name" value="His_PPase_superfam"/>
</dbReference>
<dbReference type="SUPFAM" id="SSF53254">
    <property type="entry name" value="Phosphoglycerate mutase-like"/>
    <property type="match status" value="1"/>
</dbReference>
<dbReference type="InterPro" id="IPR013078">
    <property type="entry name" value="His_Pase_superF_clade-1"/>
</dbReference>
<name>A0ABQ5KRJ7_9EUKA</name>
<protein>
    <submittedName>
        <fullName evidence="1">Histidine phosphatase superfamily, clade-1 like protein</fullName>
    </submittedName>
</protein>
<gene>
    <name evidence="1" type="ORF">ADUPG1_007635</name>
</gene>
<accession>A0ABQ5KRJ7</accession>